<dbReference type="EMBL" id="RQYF01000106">
    <property type="protein sequence ID" value="RRD87458.1"/>
    <property type="molecule type" value="Genomic_DNA"/>
</dbReference>
<protein>
    <submittedName>
        <fullName evidence="1">GIY-YIG nuclease family protein</fullName>
    </submittedName>
</protein>
<evidence type="ECO:0000313" key="1">
    <source>
        <dbReference type="EMBL" id="RRD87458.1"/>
    </source>
</evidence>
<dbReference type="CDD" id="cd00719">
    <property type="entry name" value="GIY-YIG_SF"/>
    <property type="match status" value="1"/>
</dbReference>
<dbReference type="Proteomes" id="UP000279562">
    <property type="component" value="Unassembled WGS sequence"/>
</dbReference>
<sequence>MSTFDKWDDVKDGFKGHGLYLFTKRSPEGNHEKIYLGMATELETRFDTHHKKDCIVKHGANCLGIHQMNSSTKEGRKEAESDLLAAYNFPCNDQEN</sequence>
<reference evidence="1 2" key="1">
    <citation type="submission" date="2018-11" db="EMBL/GenBank/DDBJ databases">
        <title>Genomes From Bacteria Associated with the Canine Oral Cavity: a Test Case for Automated Genome-Based Taxonomic Assignment.</title>
        <authorList>
            <person name="Coil D.A."/>
            <person name="Jospin G."/>
            <person name="Darling A.E."/>
            <person name="Wallis C."/>
            <person name="Davis I.J."/>
            <person name="Harris S."/>
            <person name="Eisen J.A."/>
            <person name="Holcombe L.J."/>
            <person name="O'Flynn C."/>
        </authorList>
    </citation>
    <scope>NUCLEOTIDE SEQUENCE [LARGE SCALE GENOMIC DNA]</scope>
    <source>
        <strain evidence="1 2">OH1047_COT-310</strain>
    </source>
</reference>
<gene>
    <name evidence="1" type="ORF">EII33_13260</name>
</gene>
<keyword evidence="2" id="KW-1185">Reference proteome</keyword>
<evidence type="ECO:0000313" key="2">
    <source>
        <dbReference type="Proteomes" id="UP000279562"/>
    </source>
</evidence>
<accession>A0A3P1ZX82</accession>
<proteinExistence type="predicted"/>
<organism evidence="1 2">
    <name type="scientific">Prevotella heparinolytica</name>
    <dbReference type="NCBI Taxonomy" id="28113"/>
    <lineage>
        <taxon>Bacteria</taxon>
        <taxon>Pseudomonadati</taxon>
        <taxon>Bacteroidota</taxon>
        <taxon>Bacteroidia</taxon>
        <taxon>Bacteroidales</taxon>
        <taxon>Bacteroidaceae</taxon>
        <taxon>Bacteroides</taxon>
    </lineage>
</organism>
<comment type="caution">
    <text evidence="1">The sequence shown here is derived from an EMBL/GenBank/DDBJ whole genome shotgun (WGS) entry which is preliminary data.</text>
</comment>
<dbReference type="AlphaFoldDB" id="A0A3P1ZX82"/>
<name>A0A3P1ZX82_9BACE</name>
<dbReference type="RefSeq" id="WP_125240107.1">
    <property type="nucleotide sequence ID" value="NZ_RQYF01000106.1"/>
</dbReference>